<gene>
    <name evidence="2" type="ORF">HUT05_27545</name>
</gene>
<name>A0A7H8TB76_STRCX</name>
<sequence>MRKFRTALIALGATAAVVGGGLVAAPAAQAAATWQAHDKNCKTFTDINAQTLGSVCAEVQKRVTDTGSVNGYRARVTATPAAGHWMKPTTYVWSSDGAVSQVCSGGCAQRTSAWTSAWSPVKTTAGTYEVRGESSGGSLSEVGASWSDWAPVAAKCSTYAAGKFCVHRHERGYRDTMQERGKLSVAPAAGKWIEPRWVRVGDVMNGTDTHLTRDLCDPSCTRRTTGWSATVSRTLPGLSSPLELYASAQVALPSGETRTIRASLFD</sequence>
<feature type="signal peptide" evidence="1">
    <location>
        <begin position="1"/>
        <end position="30"/>
    </location>
</feature>
<accession>A0A7H8TB76</accession>
<dbReference type="GeneID" id="91328979"/>
<dbReference type="Proteomes" id="UP000509418">
    <property type="component" value="Chromosome"/>
</dbReference>
<dbReference type="AlphaFoldDB" id="A0A7H8TB76"/>
<organism evidence="2 3">
    <name type="scientific">Streptomyces chartreusis</name>
    <dbReference type="NCBI Taxonomy" id="1969"/>
    <lineage>
        <taxon>Bacteria</taxon>
        <taxon>Bacillati</taxon>
        <taxon>Actinomycetota</taxon>
        <taxon>Actinomycetes</taxon>
        <taxon>Kitasatosporales</taxon>
        <taxon>Streptomycetaceae</taxon>
        <taxon>Streptomyces</taxon>
    </lineage>
</organism>
<protein>
    <recommendedName>
        <fullName evidence="4">Secreted protein</fullName>
    </recommendedName>
</protein>
<dbReference type="EMBL" id="CP056041">
    <property type="protein sequence ID" value="QKZ20771.1"/>
    <property type="molecule type" value="Genomic_DNA"/>
</dbReference>
<evidence type="ECO:0008006" key="4">
    <source>
        <dbReference type="Google" id="ProtNLM"/>
    </source>
</evidence>
<evidence type="ECO:0000256" key="1">
    <source>
        <dbReference type="SAM" id="SignalP"/>
    </source>
</evidence>
<feature type="chain" id="PRO_5043238707" description="Secreted protein" evidence="1">
    <location>
        <begin position="31"/>
        <end position="266"/>
    </location>
</feature>
<evidence type="ECO:0000313" key="3">
    <source>
        <dbReference type="Proteomes" id="UP000509418"/>
    </source>
</evidence>
<dbReference type="RefSeq" id="WP_150501750.1">
    <property type="nucleotide sequence ID" value="NZ_BMUS01000003.1"/>
</dbReference>
<reference evidence="2 3" key="1">
    <citation type="submission" date="2020-06" db="EMBL/GenBank/DDBJ databases">
        <title>Genome mining for natural products.</title>
        <authorList>
            <person name="Zhang B."/>
            <person name="Shi J."/>
            <person name="Ge H."/>
        </authorList>
    </citation>
    <scope>NUCLEOTIDE SEQUENCE [LARGE SCALE GENOMIC DNA]</scope>
    <source>
        <strain evidence="2 3">NA02069</strain>
    </source>
</reference>
<dbReference type="PROSITE" id="PS51318">
    <property type="entry name" value="TAT"/>
    <property type="match status" value="1"/>
</dbReference>
<dbReference type="InterPro" id="IPR006311">
    <property type="entry name" value="TAT_signal"/>
</dbReference>
<proteinExistence type="predicted"/>
<keyword evidence="1" id="KW-0732">Signal</keyword>
<keyword evidence="3" id="KW-1185">Reference proteome</keyword>
<evidence type="ECO:0000313" key="2">
    <source>
        <dbReference type="EMBL" id="QKZ20771.1"/>
    </source>
</evidence>